<accession>A0A0D7BP01</accession>
<feature type="compositionally biased region" description="Polar residues" evidence="1">
    <location>
        <begin position="210"/>
        <end position="228"/>
    </location>
</feature>
<reference evidence="3 4" key="1">
    <citation type="journal article" date="2015" name="Fungal Genet. Biol.">
        <title>Evolution of novel wood decay mechanisms in Agaricales revealed by the genome sequences of Fistulina hepatica and Cylindrobasidium torrendii.</title>
        <authorList>
            <person name="Floudas D."/>
            <person name="Held B.W."/>
            <person name="Riley R."/>
            <person name="Nagy L.G."/>
            <person name="Koehler G."/>
            <person name="Ransdell A.S."/>
            <person name="Younus H."/>
            <person name="Chow J."/>
            <person name="Chiniquy J."/>
            <person name="Lipzen A."/>
            <person name="Tritt A."/>
            <person name="Sun H."/>
            <person name="Haridas S."/>
            <person name="LaButti K."/>
            <person name="Ohm R.A."/>
            <person name="Kues U."/>
            <person name="Blanchette R.A."/>
            <person name="Grigoriev I.V."/>
            <person name="Minto R.E."/>
            <person name="Hibbett D.S."/>
        </authorList>
    </citation>
    <scope>NUCLEOTIDE SEQUENCE [LARGE SCALE GENOMIC DNA]</scope>
    <source>
        <strain evidence="3 4">FP15055 ss-10</strain>
    </source>
</reference>
<evidence type="ECO:0000256" key="1">
    <source>
        <dbReference type="SAM" id="MobiDB-lite"/>
    </source>
</evidence>
<dbReference type="OrthoDB" id="3364132at2759"/>
<feature type="domain" description="DUF7918" evidence="2">
    <location>
        <begin position="10"/>
        <end position="204"/>
    </location>
</feature>
<dbReference type="Pfam" id="PF25534">
    <property type="entry name" value="DUF7918"/>
    <property type="match status" value="1"/>
</dbReference>
<dbReference type="AlphaFoldDB" id="A0A0D7BP01"/>
<name>A0A0D7BP01_9AGAR</name>
<dbReference type="PANTHER" id="PTHR36223:SF1">
    <property type="entry name" value="TRANSCRIPTION ELONGATION FACTOR EAF N-TERMINAL DOMAIN-CONTAINING PROTEIN"/>
    <property type="match status" value="1"/>
</dbReference>
<keyword evidence="4" id="KW-1185">Reference proteome</keyword>
<sequence length="392" mass="43610">MVNYNNIISSIVVDGHPLPEYGIRYDPEKALISCWVASQTGKEFHITLQRHTREYVTIGDFFVDGENVACLVAACTAKQDILRCQGIQISSTMRRPLLFSRTMLTDDEALRNIEVSPDLGTIRVEYRRATLQGRAEGYQPIYVALSGHVHESQKPSAHSAALGARQYTVSLKGQRCVEPGELILAFLFRYAPLEHLQAVGVAPRNPPPQTFSSFLHSTRSPTPLQTSPARKCLSPSSEREYIMVDSDTDEEEGGSSLGPGENPGSGSAQAAHMDGDDELEMQKLEAILAVAKLEEQITDLKGHRKSWEPNEYQVALERLEARLKVLKAEEQLVTFKCAQYKKRQRNSNNGLGTSAKIPFQVKQESPSFKKRQISQAVKQERRASTSASPLKQ</sequence>
<dbReference type="InterPro" id="IPR057678">
    <property type="entry name" value="DUF7918"/>
</dbReference>
<protein>
    <recommendedName>
        <fullName evidence="2">DUF7918 domain-containing protein</fullName>
    </recommendedName>
</protein>
<feature type="region of interest" description="Disordered" evidence="1">
    <location>
        <begin position="345"/>
        <end position="392"/>
    </location>
</feature>
<organism evidence="3 4">
    <name type="scientific">Cylindrobasidium torrendii FP15055 ss-10</name>
    <dbReference type="NCBI Taxonomy" id="1314674"/>
    <lineage>
        <taxon>Eukaryota</taxon>
        <taxon>Fungi</taxon>
        <taxon>Dikarya</taxon>
        <taxon>Basidiomycota</taxon>
        <taxon>Agaricomycotina</taxon>
        <taxon>Agaricomycetes</taxon>
        <taxon>Agaricomycetidae</taxon>
        <taxon>Agaricales</taxon>
        <taxon>Marasmiineae</taxon>
        <taxon>Physalacriaceae</taxon>
        <taxon>Cylindrobasidium</taxon>
    </lineage>
</organism>
<evidence type="ECO:0000259" key="2">
    <source>
        <dbReference type="Pfam" id="PF25534"/>
    </source>
</evidence>
<proteinExistence type="predicted"/>
<evidence type="ECO:0000313" key="4">
    <source>
        <dbReference type="Proteomes" id="UP000054007"/>
    </source>
</evidence>
<dbReference type="Proteomes" id="UP000054007">
    <property type="component" value="Unassembled WGS sequence"/>
</dbReference>
<evidence type="ECO:0000313" key="3">
    <source>
        <dbReference type="EMBL" id="KIY71935.1"/>
    </source>
</evidence>
<dbReference type="EMBL" id="KN880448">
    <property type="protein sequence ID" value="KIY71935.1"/>
    <property type="molecule type" value="Genomic_DNA"/>
</dbReference>
<gene>
    <name evidence="3" type="ORF">CYLTODRAFT_418318</name>
</gene>
<dbReference type="STRING" id="1314674.A0A0D7BP01"/>
<feature type="region of interest" description="Disordered" evidence="1">
    <location>
        <begin position="207"/>
        <end position="272"/>
    </location>
</feature>
<dbReference type="PANTHER" id="PTHR36223">
    <property type="entry name" value="BETA-LACTAMASE-TYPE TRANSPEPTIDASE FOLD DOMAIN CONTAINING PROTEIN"/>
    <property type="match status" value="1"/>
</dbReference>